<dbReference type="Gene3D" id="1.10.10.60">
    <property type="entry name" value="Homeodomain-like"/>
    <property type="match status" value="1"/>
</dbReference>
<dbReference type="Proteomes" id="UP000585638">
    <property type="component" value="Unassembled WGS sequence"/>
</dbReference>
<dbReference type="PROSITE" id="PS01124">
    <property type="entry name" value="HTH_ARAC_FAMILY_2"/>
    <property type="match status" value="1"/>
</dbReference>
<organism evidence="6 7">
    <name type="scientific">Kutzneria kofuensis</name>
    <dbReference type="NCBI Taxonomy" id="103725"/>
    <lineage>
        <taxon>Bacteria</taxon>
        <taxon>Bacillati</taxon>
        <taxon>Actinomycetota</taxon>
        <taxon>Actinomycetes</taxon>
        <taxon>Pseudonocardiales</taxon>
        <taxon>Pseudonocardiaceae</taxon>
        <taxon>Kutzneria</taxon>
    </lineage>
</organism>
<evidence type="ECO:0000256" key="1">
    <source>
        <dbReference type="ARBA" id="ARBA00023015"/>
    </source>
</evidence>
<name>A0A7W9KT28_9PSEU</name>
<protein>
    <submittedName>
        <fullName evidence="6">AraC-like DNA-binding protein</fullName>
    </submittedName>
</protein>
<feature type="region of interest" description="Disordered" evidence="4">
    <location>
        <begin position="302"/>
        <end position="333"/>
    </location>
</feature>
<dbReference type="SMART" id="SM00342">
    <property type="entry name" value="HTH_ARAC"/>
    <property type="match status" value="1"/>
</dbReference>
<dbReference type="SUPFAM" id="SSF46689">
    <property type="entry name" value="Homeodomain-like"/>
    <property type="match status" value="1"/>
</dbReference>
<evidence type="ECO:0000259" key="5">
    <source>
        <dbReference type="PROSITE" id="PS01124"/>
    </source>
</evidence>
<dbReference type="GO" id="GO:0003700">
    <property type="term" value="F:DNA-binding transcription factor activity"/>
    <property type="evidence" value="ECO:0007669"/>
    <property type="project" value="InterPro"/>
</dbReference>
<evidence type="ECO:0000256" key="3">
    <source>
        <dbReference type="ARBA" id="ARBA00023163"/>
    </source>
</evidence>
<dbReference type="InterPro" id="IPR003313">
    <property type="entry name" value="AraC-bd"/>
</dbReference>
<evidence type="ECO:0000256" key="2">
    <source>
        <dbReference type="ARBA" id="ARBA00023125"/>
    </source>
</evidence>
<evidence type="ECO:0000313" key="7">
    <source>
        <dbReference type="Proteomes" id="UP000585638"/>
    </source>
</evidence>
<dbReference type="SUPFAM" id="SSF51215">
    <property type="entry name" value="Regulatory protein AraC"/>
    <property type="match status" value="1"/>
</dbReference>
<sequence length="333" mass="36420">MVGSRQPSPVVEFGFSNPDRPRLGLEVVDFARLAARLPASTLSTVHRTDFHQLFLITGGRGALMVDFVDHPCEPGTLVSVCPGRVLRLPRATDGGRLDALMVLFTDTFPQRLEAIRPLLSPFGQVVWTVPVDEHKELARAVRELMTEYHRAVDKVTVDLLRQLLGALLLRIARLPADGPPAAHEDTYARFQHELERSFATTRNANDYAARVGYSLRSLNRACQAATGRSAKALIDARVALEAKRLLVHTDLPAAAIGNRLGFTEPTNFGKFFQRETGESPGAFRDRERVSAGGSVHFDRFLPSARAGSHRGAGVAGESSTRDVEAGRRGPTRA</sequence>
<dbReference type="AlphaFoldDB" id="A0A7W9KT28"/>
<dbReference type="InterPro" id="IPR009057">
    <property type="entry name" value="Homeodomain-like_sf"/>
</dbReference>
<dbReference type="Pfam" id="PF12833">
    <property type="entry name" value="HTH_18"/>
    <property type="match status" value="1"/>
</dbReference>
<evidence type="ECO:0000256" key="4">
    <source>
        <dbReference type="SAM" id="MobiDB-lite"/>
    </source>
</evidence>
<gene>
    <name evidence="6" type="ORF">BJ998_008683</name>
</gene>
<keyword evidence="1" id="KW-0805">Transcription regulation</keyword>
<dbReference type="Pfam" id="PF02311">
    <property type="entry name" value="AraC_binding"/>
    <property type="match status" value="1"/>
</dbReference>
<keyword evidence="2 6" id="KW-0238">DNA-binding</keyword>
<evidence type="ECO:0000313" key="6">
    <source>
        <dbReference type="EMBL" id="MBB5897424.1"/>
    </source>
</evidence>
<dbReference type="PANTHER" id="PTHR43280">
    <property type="entry name" value="ARAC-FAMILY TRANSCRIPTIONAL REGULATOR"/>
    <property type="match status" value="1"/>
</dbReference>
<dbReference type="InterPro" id="IPR018060">
    <property type="entry name" value="HTH_AraC"/>
</dbReference>
<proteinExistence type="predicted"/>
<keyword evidence="7" id="KW-1185">Reference proteome</keyword>
<dbReference type="RefSeq" id="WP_184869906.1">
    <property type="nucleotide sequence ID" value="NZ_BAAAWY010000043.1"/>
</dbReference>
<dbReference type="GO" id="GO:0043565">
    <property type="term" value="F:sequence-specific DNA binding"/>
    <property type="evidence" value="ECO:0007669"/>
    <property type="project" value="InterPro"/>
</dbReference>
<comment type="caution">
    <text evidence="6">The sequence shown here is derived from an EMBL/GenBank/DDBJ whole genome shotgun (WGS) entry which is preliminary data.</text>
</comment>
<feature type="domain" description="HTH araC/xylS-type" evidence="5">
    <location>
        <begin position="188"/>
        <end position="286"/>
    </location>
</feature>
<dbReference type="InterPro" id="IPR037923">
    <property type="entry name" value="HTH-like"/>
</dbReference>
<accession>A0A7W9KT28</accession>
<reference evidence="6 7" key="1">
    <citation type="submission" date="2020-08" db="EMBL/GenBank/DDBJ databases">
        <title>Sequencing the genomes of 1000 actinobacteria strains.</title>
        <authorList>
            <person name="Klenk H.-P."/>
        </authorList>
    </citation>
    <scope>NUCLEOTIDE SEQUENCE [LARGE SCALE GENOMIC DNA]</scope>
    <source>
        <strain evidence="6 7">DSM 43851</strain>
    </source>
</reference>
<dbReference type="EMBL" id="JACHIR010000003">
    <property type="protein sequence ID" value="MBB5897424.1"/>
    <property type="molecule type" value="Genomic_DNA"/>
</dbReference>
<keyword evidence="3" id="KW-0804">Transcription</keyword>
<dbReference type="PANTHER" id="PTHR43280:SF32">
    <property type="entry name" value="TRANSCRIPTIONAL REGULATORY PROTEIN"/>
    <property type="match status" value="1"/>
</dbReference>